<dbReference type="Proteomes" id="UP000634647">
    <property type="component" value="Unassembled WGS sequence"/>
</dbReference>
<reference evidence="2" key="3">
    <citation type="submission" date="2023-06" db="EMBL/GenBank/DDBJ databases">
        <authorList>
            <person name="Sun Q."/>
            <person name="Zhou Y."/>
        </authorList>
    </citation>
    <scope>NUCLEOTIDE SEQUENCE</scope>
    <source>
        <strain evidence="2">CGMCC 1.10859</strain>
    </source>
</reference>
<dbReference type="Proteomes" id="UP000199541">
    <property type="component" value="Unassembled WGS sequence"/>
</dbReference>
<evidence type="ECO:0000313" key="3">
    <source>
        <dbReference type="EMBL" id="SDW48052.1"/>
    </source>
</evidence>
<feature type="chain" id="PRO_5042942667" evidence="1">
    <location>
        <begin position="23"/>
        <end position="251"/>
    </location>
</feature>
<reference evidence="2" key="1">
    <citation type="journal article" date="2014" name="Int. J. Syst. Evol. Microbiol.">
        <title>Complete genome sequence of Corynebacterium casei LMG S-19264T (=DSM 44701T), isolated from a smear-ripened cheese.</title>
        <authorList>
            <consortium name="US DOE Joint Genome Institute (JGI-PGF)"/>
            <person name="Walter F."/>
            <person name="Albersmeier A."/>
            <person name="Kalinowski J."/>
            <person name="Ruckert C."/>
        </authorList>
    </citation>
    <scope>NUCLEOTIDE SEQUENCE</scope>
    <source>
        <strain evidence="2">CGMCC 1.10859</strain>
    </source>
</reference>
<protein>
    <submittedName>
        <fullName evidence="2">Uncharacterized protein</fullName>
    </submittedName>
</protein>
<accession>A0AAN4ZX79</accession>
<evidence type="ECO:0000313" key="2">
    <source>
        <dbReference type="EMBL" id="GHD98400.1"/>
    </source>
</evidence>
<name>A0AAN4ZX79_9RHOB</name>
<sequence>MIAGARLALVAGALTLAAAAPAAAKTFTPPKGCQVYLTVQEHGCMVSNLYRCIQDKPGDQWRADFGTNGAVFVSKIDNETQWIESEDLETGNHERLQPGAPDPASFSRLLATGRDDFDFSTVNQQGVAHRFRGHDKLTGERVTIDGVPLQRTEYSITATGPSGEVLWKAQGHEYLSETWRTFFAGRGIWDDKSGKTAYDNSPARMIQPGQPGFAATVPEYDCDDVTSQRAVPGRLLPASFAIPGSSAEAQQ</sequence>
<comment type="caution">
    <text evidence="2">The sequence shown here is derived from an EMBL/GenBank/DDBJ whole genome shotgun (WGS) entry which is preliminary data.</text>
</comment>
<dbReference type="AlphaFoldDB" id="A0AAN4ZX79"/>
<gene>
    <name evidence="2" type="ORF">GCM10008024_01760</name>
    <name evidence="3" type="ORF">SAMN05444006_10438</name>
</gene>
<reference evidence="3 4" key="2">
    <citation type="submission" date="2016-10" db="EMBL/GenBank/DDBJ databases">
        <authorList>
            <person name="Varghese N."/>
            <person name="Submissions S."/>
        </authorList>
    </citation>
    <scope>NUCLEOTIDE SEQUENCE [LARGE SCALE GENOMIC DNA]</scope>
    <source>
        <strain evidence="3 4">DSM 24802</strain>
    </source>
</reference>
<proteinExistence type="predicted"/>
<organism evidence="2 5">
    <name type="scientific">Allgaiera indica</name>
    <dbReference type="NCBI Taxonomy" id="765699"/>
    <lineage>
        <taxon>Bacteria</taxon>
        <taxon>Pseudomonadati</taxon>
        <taxon>Pseudomonadota</taxon>
        <taxon>Alphaproteobacteria</taxon>
        <taxon>Rhodobacterales</taxon>
        <taxon>Paracoccaceae</taxon>
        <taxon>Allgaiera</taxon>
    </lineage>
</organism>
<keyword evidence="1" id="KW-0732">Signal</keyword>
<keyword evidence="4" id="KW-1185">Reference proteome</keyword>
<dbReference type="RefSeq" id="WP_176992632.1">
    <property type="nucleotide sequence ID" value="NZ_BNAB01000001.1"/>
</dbReference>
<evidence type="ECO:0000313" key="4">
    <source>
        <dbReference type="Proteomes" id="UP000199541"/>
    </source>
</evidence>
<dbReference type="EMBL" id="FNOB01000004">
    <property type="protein sequence ID" value="SDW48052.1"/>
    <property type="molecule type" value="Genomic_DNA"/>
</dbReference>
<dbReference type="EMBL" id="BNAB01000001">
    <property type="protein sequence ID" value="GHD98400.1"/>
    <property type="molecule type" value="Genomic_DNA"/>
</dbReference>
<evidence type="ECO:0000313" key="5">
    <source>
        <dbReference type="Proteomes" id="UP000634647"/>
    </source>
</evidence>
<feature type="signal peptide" evidence="1">
    <location>
        <begin position="1"/>
        <end position="22"/>
    </location>
</feature>
<evidence type="ECO:0000256" key="1">
    <source>
        <dbReference type="SAM" id="SignalP"/>
    </source>
</evidence>